<proteinExistence type="predicted"/>
<comment type="caution">
    <text evidence="1">The sequence shown here is derived from an EMBL/GenBank/DDBJ whole genome shotgun (WGS) entry which is preliminary data.</text>
</comment>
<gene>
    <name evidence="1" type="ORF">DPMN_110442</name>
</gene>
<evidence type="ECO:0000313" key="1">
    <source>
        <dbReference type="EMBL" id="KAH3837064.1"/>
    </source>
</evidence>
<name>A0A9D4KCU9_DREPO</name>
<dbReference type="Proteomes" id="UP000828390">
    <property type="component" value="Unassembled WGS sequence"/>
</dbReference>
<accession>A0A9D4KCU9</accession>
<protein>
    <submittedName>
        <fullName evidence="1">Uncharacterized protein</fullName>
    </submittedName>
</protein>
<evidence type="ECO:0000313" key="2">
    <source>
        <dbReference type="Proteomes" id="UP000828390"/>
    </source>
</evidence>
<dbReference type="AlphaFoldDB" id="A0A9D4KCU9"/>
<keyword evidence="2" id="KW-1185">Reference proteome</keyword>
<reference evidence="1" key="2">
    <citation type="submission" date="2020-11" db="EMBL/GenBank/DDBJ databases">
        <authorList>
            <person name="McCartney M.A."/>
            <person name="Auch B."/>
            <person name="Kono T."/>
            <person name="Mallez S."/>
            <person name="Becker A."/>
            <person name="Gohl D.M."/>
            <person name="Silverstein K.A.T."/>
            <person name="Koren S."/>
            <person name="Bechman K.B."/>
            <person name="Herman A."/>
            <person name="Abrahante J.E."/>
            <person name="Garbe J."/>
        </authorList>
    </citation>
    <scope>NUCLEOTIDE SEQUENCE</scope>
    <source>
        <strain evidence="1">Duluth1</strain>
        <tissue evidence="1">Whole animal</tissue>
    </source>
</reference>
<dbReference type="EMBL" id="JAIWYP010000004">
    <property type="protein sequence ID" value="KAH3837064.1"/>
    <property type="molecule type" value="Genomic_DNA"/>
</dbReference>
<organism evidence="1 2">
    <name type="scientific">Dreissena polymorpha</name>
    <name type="common">Zebra mussel</name>
    <name type="synonym">Mytilus polymorpha</name>
    <dbReference type="NCBI Taxonomy" id="45954"/>
    <lineage>
        <taxon>Eukaryota</taxon>
        <taxon>Metazoa</taxon>
        <taxon>Spiralia</taxon>
        <taxon>Lophotrochozoa</taxon>
        <taxon>Mollusca</taxon>
        <taxon>Bivalvia</taxon>
        <taxon>Autobranchia</taxon>
        <taxon>Heteroconchia</taxon>
        <taxon>Euheterodonta</taxon>
        <taxon>Imparidentia</taxon>
        <taxon>Neoheterodontei</taxon>
        <taxon>Myida</taxon>
        <taxon>Dreissenoidea</taxon>
        <taxon>Dreissenidae</taxon>
        <taxon>Dreissena</taxon>
    </lineage>
</organism>
<reference evidence="1" key="1">
    <citation type="journal article" date="2019" name="bioRxiv">
        <title>The Genome of the Zebra Mussel, Dreissena polymorpha: A Resource for Invasive Species Research.</title>
        <authorList>
            <person name="McCartney M.A."/>
            <person name="Auch B."/>
            <person name="Kono T."/>
            <person name="Mallez S."/>
            <person name="Zhang Y."/>
            <person name="Obille A."/>
            <person name="Becker A."/>
            <person name="Abrahante J.E."/>
            <person name="Garbe J."/>
            <person name="Badalamenti J.P."/>
            <person name="Herman A."/>
            <person name="Mangelson H."/>
            <person name="Liachko I."/>
            <person name="Sullivan S."/>
            <person name="Sone E.D."/>
            <person name="Koren S."/>
            <person name="Silverstein K.A.T."/>
            <person name="Beckman K.B."/>
            <person name="Gohl D.M."/>
        </authorList>
    </citation>
    <scope>NUCLEOTIDE SEQUENCE</scope>
    <source>
        <strain evidence="1">Duluth1</strain>
        <tissue evidence="1">Whole animal</tissue>
    </source>
</reference>
<sequence length="77" mass="8930">MEGNCEKSFLTDKTGVLWLMLSEHEQGPIVTNPFLDLERLDLAPKQTCPAFDYMMATIGYYVLNRMFYMKKNLDQSS</sequence>